<dbReference type="Gene3D" id="3.40.720.10">
    <property type="entry name" value="Alkaline Phosphatase, subunit A"/>
    <property type="match status" value="1"/>
</dbReference>
<dbReference type="AlphaFoldDB" id="A0A081BNR6"/>
<feature type="binding site" evidence="6">
    <location>
        <position position="285"/>
    </location>
    <ligand>
        <name>Mn(2+)</name>
        <dbReference type="ChEBI" id="CHEBI:29035"/>
        <label>2</label>
    </ligand>
</feature>
<organism evidence="9">
    <name type="scientific">Candidatus Moduliflexus flocculans</name>
    <dbReference type="NCBI Taxonomy" id="1499966"/>
    <lineage>
        <taxon>Bacteria</taxon>
        <taxon>Candidatus Moduliflexota</taxon>
        <taxon>Candidatus Moduliflexia</taxon>
        <taxon>Candidatus Moduliflexales</taxon>
        <taxon>Candidatus Moduliflexaceae</taxon>
    </lineage>
</organism>
<name>A0A081BNR6_9BACT</name>
<accession>A0A081BNR6</accession>
<dbReference type="GO" id="GO:0043094">
    <property type="term" value="P:metabolic compound salvage"/>
    <property type="evidence" value="ECO:0007669"/>
    <property type="project" value="UniProtKB-UniRule"/>
</dbReference>
<dbReference type="GO" id="GO:0008973">
    <property type="term" value="F:phosphopentomutase activity"/>
    <property type="evidence" value="ECO:0007669"/>
    <property type="project" value="UniProtKB-UniRule"/>
</dbReference>
<comment type="catalytic activity">
    <reaction evidence="6">
        <text>2-deoxy-alpha-D-ribose 1-phosphate = 2-deoxy-D-ribose 5-phosphate</text>
        <dbReference type="Rhea" id="RHEA:27658"/>
        <dbReference type="ChEBI" id="CHEBI:57259"/>
        <dbReference type="ChEBI" id="CHEBI:62877"/>
        <dbReference type="EC" id="5.4.2.7"/>
    </reaction>
</comment>
<dbReference type="Pfam" id="PF01676">
    <property type="entry name" value="Metalloenzyme"/>
    <property type="match status" value="1"/>
</dbReference>
<dbReference type="NCBIfam" id="NF003766">
    <property type="entry name" value="PRK05362.1"/>
    <property type="match status" value="1"/>
</dbReference>
<dbReference type="EC" id="5.4.2.7" evidence="6 7"/>
<keyword evidence="10" id="KW-1185">Reference proteome</keyword>
<dbReference type="PIRSF" id="PIRSF001491">
    <property type="entry name" value="Ppentomutase"/>
    <property type="match status" value="1"/>
</dbReference>
<dbReference type="HAMAP" id="MF_00740">
    <property type="entry name" value="Phosphopentomut"/>
    <property type="match status" value="1"/>
</dbReference>
<feature type="binding site" evidence="6">
    <location>
        <position position="326"/>
    </location>
    <ligand>
        <name>Mn(2+)</name>
        <dbReference type="ChEBI" id="CHEBI:29035"/>
        <label>1</label>
    </ligand>
</feature>
<dbReference type="InterPro" id="IPR017850">
    <property type="entry name" value="Alkaline_phosphatase_core_sf"/>
</dbReference>
<evidence type="ECO:0000256" key="2">
    <source>
        <dbReference type="ARBA" id="ARBA00022490"/>
    </source>
</evidence>
<dbReference type="SUPFAM" id="SSF143856">
    <property type="entry name" value="DeoB insert domain-like"/>
    <property type="match status" value="1"/>
</dbReference>
<dbReference type="SUPFAM" id="SSF53649">
    <property type="entry name" value="Alkaline phosphatase-like"/>
    <property type="match status" value="1"/>
</dbReference>
<dbReference type="InterPro" id="IPR006124">
    <property type="entry name" value="Metalloenzyme"/>
</dbReference>
<dbReference type="FunFam" id="3.30.70.1250:FF:000001">
    <property type="entry name" value="Phosphopentomutase"/>
    <property type="match status" value="1"/>
</dbReference>
<evidence type="ECO:0000256" key="4">
    <source>
        <dbReference type="ARBA" id="ARBA00023211"/>
    </source>
</evidence>
<dbReference type="EMBL" id="DF820458">
    <property type="protein sequence ID" value="GAK52032.1"/>
    <property type="molecule type" value="Genomic_DNA"/>
</dbReference>
<dbReference type="PANTHER" id="PTHR21110">
    <property type="entry name" value="PHOSPHOPENTOMUTASE"/>
    <property type="match status" value="1"/>
</dbReference>
<dbReference type="CDD" id="cd16009">
    <property type="entry name" value="PPM"/>
    <property type="match status" value="1"/>
</dbReference>
<evidence type="ECO:0000313" key="9">
    <source>
        <dbReference type="EMBL" id="GAK52032.1"/>
    </source>
</evidence>
<evidence type="ECO:0000259" key="8">
    <source>
        <dbReference type="Pfam" id="PF01676"/>
    </source>
</evidence>
<keyword evidence="2 6" id="KW-0963">Cytoplasm</keyword>
<keyword evidence="5 6" id="KW-0413">Isomerase</keyword>
<comment type="pathway">
    <text evidence="6">Carbohydrate degradation; 2-deoxy-D-ribose 1-phosphate degradation; D-glyceraldehyde 3-phosphate and acetaldehyde from 2-deoxy-alpha-D-ribose 1-phosphate: step 1/2.</text>
</comment>
<feature type="binding site" evidence="6">
    <location>
        <position position="338"/>
    </location>
    <ligand>
        <name>Mn(2+)</name>
        <dbReference type="ChEBI" id="CHEBI:29035"/>
        <label>2</label>
    </ligand>
</feature>
<protein>
    <recommendedName>
        <fullName evidence="6 7">Phosphopentomutase</fullName>
        <ecNumber evidence="6 7">5.4.2.7</ecNumber>
    </recommendedName>
    <alternativeName>
        <fullName evidence="6">Phosphodeoxyribomutase</fullName>
    </alternativeName>
</protein>
<dbReference type="GO" id="GO:0030145">
    <property type="term" value="F:manganese ion binding"/>
    <property type="evidence" value="ECO:0007669"/>
    <property type="project" value="UniProtKB-UniRule"/>
</dbReference>
<evidence type="ECO:0000256" key="3">
    <source>
        <dbReference type="ARBA" id="ARBA00022723"/>
    </source>
</evidence>
<dbReference type="PANTHER" id="PTHR21110:SF0">
    <property type="entry name" value="PHOSPHOPENTOMUTASE"/>
    <property type="match status" value="1"/>
</dbReference>
<dbReference type="InterPro" id="IPR010045">
    <property type="entry name" value="DeoB"/>
</dbReference>
<evidence type="ECO:0000256" key="5">
    <source>
        <dbReference type="ARBA" id="ARBA00023235"/>
    </source>
</evidence>
<evidence type="ECO:0000256" key="6">
    <source>
        <dbReference type="HAMAP-Rule" id="MF_00740"/>
    </source>
</evidence>
<comment type="cofactor">
    <cofactor evidence="6">
        <name>Mn(2+)</name>
        <dbReference type="ChEBI" id="CHEBI:29035"/>
    </cofactor>
    <text evidence="6">Binds 2 manganese ions.</text>
</comment>
<dbReference type="HOGENOM" id="CLU_053861_0_0_0"/>
<feature type="domain" description="Metalloenzyme" evidence="8">
    <location>
        <begin position="5"/>
        <end position="378"/>
    </location>
</feature>
<dbReference type="GO" id="GO:0005829">
    <property type="term" value="C:cytosol"/>
    <property type="evidence" value="ECO:0007669"/>
    <property type="project" value="TreeGrafter"/>
</dbReference>
<dbReference type="GO" id="GO:0009117">
    <property type="term" value="P:nucleotide metabolic process"/>
    <property type="evidence" value="ECO:0007669"/>
    <property type="project" value="UniProtKB-UniRule"/>
</dbReference>
<reference evidence="9" key="1">
    <citation type="journal article" date="2015" name="PeerJ">
        <title>First genomic representation of candidate bacterial phylum KSB3 points to enhanced environmental sensing as a trigger of wastewater bulking.</title>
        <authorList>
            <person name="Sekiguchi Y."/>
            <person name="Ohashi A."/>
            <person name="Parks D.H."/>
            <person name="Yamauchi T."/>
            <person name="Tyson G.W."/>
            <person name="Hugenholtz P."/>
        </authorList>
    </citation>
    <scope>NUCLEOTIDE SEQUENCE [LARGE SCALE GENOMIC DNA]</scope>
</reference>
<dbReference type="Proteomes" id="UP000030700">
    <property type="component" value="Unassembled WGS sequence"/>
</dbReference>
<evidence type="ECO:0000313" key="10">
    <source>
        <dbReference type="Proteomes" id="UP000030700"/>
    </source>
</evidence>
<comment type="catalytic activity">
    <reaction evidence="6">
        <text>alpha-D-ribose 1-phosphate = D-ribose 5-phosphate</text>
        <dbReference type="Rhea" id="RHEA:18793"/>
        <dbReference type="ChEBI" id="CHEBI:57720"/>
        <dbReference type="ChEBI" id="CHEBI:78346"/>
        <dbReference type="EC" id="5.4.2.7"/>
    </reaction>
</comment>
<comment type="subcellular location">
    <subcellularLocation>
        <location evidence="6">Cytoplasm</location>
    </subcellularLocation>
</comment>
<keyword evidence="3 6" id="KW-0479">Metal-binding</keyword>
<dbReference type="GO" id="GO:0006015">
    <property type="term" value="P:5-phosphoribose 1-diphosphate biosynthetic process"/>
    <property type="evidence" value="ECO:0007669"/>
    <property type="project" value="UniProtKB-UniPathway"/>
</dbReference>
<evidence type="ECO:0000256" key="1">
    <source>
        <dbReference type="ARBA" id="ARBA00010373"/>
    </source>
</evidence>
<feature type="binding site" evidence="6">
    <location>
        <position position="290"/>
    </location>
    <ligand>
        <name>Mn(2+)</name>
        <dbReference type="ChEBI" id="CHEBI:29035"/>
        <label>2</label>
    </ligand>
</feature>
<dbReference type="UniPathway" id="UPA00087">
    <property type="reaction ID" value="UER00173"/>
</dbReference>
<dbReference type="InterPro" id="IPR024052">
    <property type="entry name" value="Phosphopentomutase_DeoB_cap_sf"/>
</dbReference>
<comment type="similarity">
    <text evidence="1 6">Belongs to the phosphopentomutase family.</text>
</comment>
<dbReference type="GO" id="GO:0006018">
    <property type="term" value="P:2-deoxyribose 1-phosphate catabolic process"/>
    <property type="evidence" value="ECO:0007669"/>
    <property type="project" value="UniProtKB-UniRule"/>
</dbReference>
<feature type="binding site" evidence="6">
    <location>
        <position position="327"/>
    </location>
    <ligand>
        <name>Mn(2+)</name>
        <dbReference type="ChEBI" id="CHEBI:29035"/>
        <label>1</label>
    </ligand>
</feature>
<feature type="binding site" evidence="6">
    <location>
        <position position="13"/>
    </location>
    <ligand>
        <name>Mn(2+)</name>
        <dbReference type="ChEBI" id="CHEBI:29035"/>
        <label>1</label>
    </ligand>
</feature>
<sequence length="391" mass="42237">MPLIQRIIIIVLDSVGIGELPDAAVYGDDGSDTLGNLARAVGGLRVPHFQSLGLGNIAELEGIPPASTPLASFGKMAELSAGKDTTTGHWELMGLVLEEPFPTYPNGFPEEVTAEFTRRIGRGMLGNIPASGTQIIEEFGAEHLATGKPIVYTSADSVFQIAAHEEVIPIEQLYWMCEQAREMLHGKHGVGRVIARPFIGQPGQFTRTSRRKDFSRTPHLPTMLDRAKAHGLPVTFVGKIDNIFANQGVTGGTHTTNDMAGVDATLQYMRSQANGIIFTNLCDFDMLYGHRNDVEGYAQALRNVDARIPELLAASRPGDLLMITADHGCDPTTPSTDHSREYVPLLAYGASLRPGVNLGIRQTFADVAATIAELFTLESPKWGTSFASLLL</sequence>
<evidence type="ECO:0000256" key="7">
    <source>
        <dbReference type="NCBIfam" id="TIGR01696"/>
    </source>
</evidence>
<keyword evidence="4 6" id="KW-0464">Manganese</keyword>
<dbReference type="NCBIfam" id="TIGR01696">
    <property type="entry name" value="deoB"/>
    <property type="match status" value="1"/>
</dbReference>
<gene>
    <name evidence="6" type="primary">deoB</name>
    <name evidence="9" type="ORF">U14_03279</name>
</gene>
<dbReference type="GO" id="GO:0000287">
    <property type="term" value="F:magnesium ion binding"/>
    <property type="evidence" value="ECO:0007669"/>
    <property type="project" value="UniProtKB-UniRule"/>
</dbReference>
<comment type="function">
    <text evidence="6">Isomerase that catalyzes the conversion of deoxy-ribose 1-phosphate (dRib-1-P) and ribose 1-phosphate (Rib-1-P) to deoxy-ribose 5-phosphate (dRib-5-P) and ribose 5-phosphate (Rib-5-P), respectively.</text>
</comment>
<dbReference type="Gene3D" id="3.30.70.1250">
    <property type="entry name" value="Phosphopentomutase"/>
    <property type="match status" value="1"/>
</dbReference>
<proteinExistence type="inferred from homology"/>
<dbReference type="STRING" id="1499966.U14_03279"/>